<evidence type="ECO:0000256" key="4">
    <source>
        <dbReference type="ARBA" id="ARBA00022670"/>
    </source>
</evidence>
<dbReference type="Gene3D" id="2.130.10.120">
    <property type="entry name" value="Prolyl oligopeptidase, N-terminal domain"/>
    <property type="match status" value="1"/>
</dbReference>
<gene>
    <name evidence="10" type="ORF">ACFOWX_01325</name>
</gene>
<dbReference type="InterPro" id="IPR002471">
    <property type="entry name" value="Pept_S9_AS"/>
</dbReference>
<sequence>MRRNFTEKSFLLCAAGALAMTSSAAIAADDAPDSGPTAAVSAATADMTAPLAYPDTKKVDVTEEQFGVQVADPYRWLEDDVRGSKEVADWVASQKAVADGYLDSLPGKDALAAKMKALFNYERYSLPDEAGSTYFFTKNDGLQNQSVLYARKGLKGKDRVLIDPNTWATDGATALDAWVPSKNGKLLAYSVQDGGSDWRTIRVLDVVTGKVLTDEIKWAKFTNIAWVGNEGFLYSRFAEPKEGEAFQELNFNQTVYFHKIGTPQSADEVVYATPDRKELGHTAEVTQDGRWVVLTSSSGTDEKYELNVIPLGKKRAWKVQPLVQGLDYDWQLVEGIGDTLYFVTNKNAPKLKVLSVDLKAIRTFRGPCGFDPSKECNLWDYVFTDIIPEREETLARAQIVGDRLVLSYLKDAASMAMMTDLQGEPVQQISLNSIGTASGFGGRPGDPETFYSFSSFNQPGAVYRFDSRTGKSTPFAQPQLSFRPEDIALSQIFYPSKDGTKIPMFIVHRKDLDLSSGAPTILYGYGGFNLPQLPSYSAVRMAWIQSGGVFALANIRGGSEYGKPWHDAGRLLNKQNVFDDFIAAGEYLIAQGITTKDKLAIEGRSNGGLLVGAVVNQRPDLFAAGHAAVGVMDMLRFDRFTAGRYWVDDYGYPNKEEDFRNLLSYSPYHNIKSGSKYPAVIVSTADTDDRVVPGHSFKYISALQAADTGDKPKIIRIESRAGHGSGKPTDKLIEEYSDIYAFLAKWTGLNLTQQ</sequence>
<dbReference type="PANTHER" id="PTHR42881:SF2">
    <property type="entry name" value="PROLYL ENDOPEPTIDASE"/>
    <property type="match status" value="1"/>
</dbReference>
<dbReference type="PRINTS" id="PR00862">
    <property type="entry name" value="PROLIGOPTASE"/>
</dbReference>
<dbReference type="SUPFAM" id="SSF50993">
    <property type="entry name" value="Peptidase/esterase 'gauge' domain"/>
    <property type="match status" value="1"/>
</dbReference>
<dbReference type="EC" id="3.4.21.26" evidence="3"/>
<keyword evidence="5" id="KW-0378">Hydrolase</keyword>
<evidence type="ECO:0000256" key="3">
    <source>
        <dbReference type="ARBA" id="ARBA00011897"/>
    </source>
</evidence>
<feature type="chain" id="PRO_5046949589" description="prolyl oligopeptidase" evidence="7">
    <location>
        <begin position="28"/>
        <end position="754"/>
    </location>
</feature>
<dbReference type="RefSeq" id="WP_381420646.1">
    <property type="nucleotide sequence ID" value="NZ_JBHSDH010000006.1"/>
</dbReference>
<keyword evidence="4" id="KW-0645">Protease</keyword>
<organism evidence="10 11">
    <name type="scientific">Sphingorhabdus arenilitoris</name>
    <dbReference type="NCBI Taxonomy" id="1490041"/>
    <lineage>
        <taxon>Bacteria</taxon>
        <taxon>Pseudomonadati</taxon>
        <taxon>Pseudomonadota</taxon>
        <taxon>Alphaproteobacteria</taxon>
        <taxon>Sphingomonadales</taxon>
        <taxon>Sphingomonadaceae</taxon>
        <taxon>Sphingorhabdus</taxon>
    </lineage>
</organism>
<feature type="domain" description="Peptidase S9 prolyl oligopeptidase catalytic" evidence="8">
    <location>
        <begin position="535"/>
        <end position="748"/>
    </location>
</feature>
<evidence type="ECO:0000256" key="2">
    <source>
        <dbReference type="ARBA" id="ARBA00005228"/>
    </source>
</evidence>
<dbReference type="InterPro" id="IPR001375">
    <property type="entry name" value="Peptidase_S9_cat"/>
</dbReference>
<comment type="catalytic activity">
    <reaction evidence="1">
        <text>Hydrolysis of Pro-|-Xaa &gt;&gt; Ala-|-Xaa in oligopeptides.</text>
        <dbReference type="EC" id="3.4.21.26"/>
    </reaction>
</comment>
<dbReference type="InterPro" id="IPR051167">
    <property type="entry name" value="Prolyl_oligopep/macrocyclase"/>
</dbReference>
<dbReference type="Proteomes" id="UP001595887">
    <property type="component" value="Unassembled WGS sequence"/>
</dbReference>
<evidence type="ECO:0000256" key="1">
    <source>
        <dbReference type="ARBA" id="ARBA00001070"/>
    </source>
</evidence>
<evidence type="ECO:0000259" key="8">
    <source>
        <dbReference type="Pfam" id="PF00326"/>
    </source>
</evidence>
<evidence type="ECO:0000256" key="6">
    <source>
        <dbReference type="ARBA" id="ARBA00022825"/>
    </source>
</evidence>
<keyword evidence="6" id="KW-0720">Serine protease</keyword>
<feature type="signal peptide" evidence="7">
    <location>
        <begin position="1"/>
        <end position="27"/>
    </location>
</feature>
<dbReference type="InterPro" id="IPR002470">
    <property type="entry name" value="Peptidase_S9A"/>
</dbReference>
<comment type="similarity">
    <text evidence="2">Belongs to the peptidase S9A family.</text>
</comment>
<reference evidence="11" key="1">
    <citation type="journal article" date="2019" name="Int. J. Syst. Evol. Microbiol.">
        <title>The Global Catalogue of Microorganisms (GCM) 10K type strain sequencing project: providing services to taxonomists for standard genome sequencing and annotation.</title>
        <authorList>
            <consortium name="The Broad Institute Genomics Platform"/>
            <consortium name="The Broad Institute Genome Sequencing Center for Infectious Disease"/>
            <person name="Wu L."/>
            <person name="Ma J."/>
        </authorList>
    </citation>
    <scope>NUCLEOTIDE SEQUENCE [LARGE SCALE GENOMIC DNA]</scope>
    <source>
        <strain evidence="11">CECT 8531</strain>
    </source>
</reference>
<dbReference type="PANTHER" id="PTHR42881">
    <property type="entry name" value="PROLYL ENDOPEPTIDASE"/>
    <property type="match status" value="1"/>
</dbReference>
<dbReference type="SUPFAM" id="SSF53474">
    <property type="entry name" value="alpha/beta-Hydrolases"/>
    <property type="match status" value="1"/>
</dbReference>
<proteinExistence type="inferred from homology"/>
<dbReference type="Pfam" id="PF00326">
    <property type="entry name" value="Peptidase_S9"/>
    <property type="match status" value="1"/>
</dbReference>
<dbReference type="EMBL" id="JBHSDH010000006">
    <property type="protein sequence ID" value="MFC4291049.1"/>
    <property type="molecule type" value="Genomic_DNA"/>
</dbReference>
<dbReference type="InterPro" id="IPR029058">
    <property type="entry name" value="AB_hydrolase_fold"/>
</dbReference>
<protein>
    <recommendedName>
        <fullName evidence="3">prolyl oligopeptidase</fullName>
        <ecNumber evidence="3">3.4.21.26</ecNumber>
    </recommendedName>
</protein>
<evidence type="ECO:0000313" key="10">
    <source>
        <dbReference type="EMBL" id="MFC4291049.1"/>
    </source>
</evidence>
<evidence type="ECO:0000313" key="11">
    <source>
        <dbReference type="Proteomes" id="UP001595887"/>
    </source>
</evidence>
<comment type="caution">
    <text evidence="10">The sequence shown here is derived from an EMBL/GenBank/DDBJ whole genome shotgun (WGS) entry which is preliminary data.</text>
</comment>
<dbReference type="PROSITE" id="PS00708">
    <property type="entry name" value="PRO_ENDOPEP_SER"/>
    <property type="match status" value="1"/>
</dbReference>
<evidence type="ECO:0000256" key="7">
    <source>
        <dbReference type="SAM" id="SignalP"/>
    </source>
</evidence>
<evidence type="ECO:0000259" key="9">
    <source>
        <dbReference type="Pfam" id="PF02897"/>
    </source>
</evidence>
<evidence type="ECO:0000256" key="5">
    <source>
        <dbReference type="ARBA" id="ARBA00022801"/>
    </source>
</evidence>
<name>A0ABV8RED1_9SPHN</name>
<keyword evidence="11" id="KW-1185">Reference proteome</keyword>
<keyword evidence="7" id="KW-0732">Signal</keyword>
<feature type="domain" description="Peptidase S9A N-terminal" evidence="9">
    <location>
        <begin position="54"/>
        <end position="477"/>
    </location>
</feature>
<accession>A0ABV8RED1</accession>
<dbReference type="InterPro" id="IPR023302">
    <property type="entry name" value="Pept_S9A_N"/>
</dbReference>
<dbReference type="Gene3D" id="3.40.50.1820">
    <property type="entry name" value="alpha/beta hydrolase"/>
    <property type="match status" value="1"/>
</dbReference>
<dbReference type="Pfam" id="PF02897">
    <property type="entry name" value="Peptidase_S9_N"/>
    <property type="match status" value="1"/>
</dbReference>